<evidence type="ECO:0000256" key="2">
    <source>
        <dbReference type="ARBA" id="ARBA00007441"/>
    </source>
</evidence>
<evidence type="ECO:0000313" key="7">
    <source>
        <dbReference type="EMBL" id="TWH73090.1"/>
    </source>
</evidence>
<evidence type="ECO:0000256" key="1">
    <source>
        <dbReference type="ARBA" id="ARBA00001933"/>
    </source>
</evidence>
<keyword evidence="8" id="KW-1185">Reference proteome</keyword>
<sequence>MAAGERQQLAGRLRGFGTTVFAEMSALAVATGAINLGQGFPDEPGPPEVLDAARAAIGTELDQYPPLPGRPGLRQAVAEHQQRFAGLTYDPGTEVLVTAGATEALTAALLALVEPGDEVVVLEPIYDSYAAAVAMAGGVLRPVPLRPGSPQPGGATHWTFDEAELRAAVGPRTRLLLLNTPHNPTGTVLTRTELALLADVATAADLLVLTDEVYEHLVFAGAEHVSPATLPGMRERTLVVSSGGKTFRTTGWKVGWVCGPAELVAAVRTAKQYLTFVNAGPLQPAIAAGLRLPDTYFTGAAADLQRKRDLLVGGLVAAGLPVLGPEATYFATVDVRPLQPDGDGVAFCRSLPERAGVVAVPSVVFYDPAHAHLGRHLVRFAFCKRDEVLGAAVERLRGMA</sequence>
<proteinExistence type="inferred from homology"/>
<dbReference type="RefSeq" id="WP_153362103.1">
    <property type="nucleotide sequence ID" value="NZ_ML762528.1"/>
</dbReference>
<reference evidence="7 8" key="1">
    <citation type="submission" date="2019-07" db="EMBL/GenBank/DDBJ databases">
        <title>R&amp;d 2014.</title>
        <authorList>
            <person name="Klenk H.-P."/>
        </authorList>
    </citation>
    <scope>NUCLEOTIDE SEQUENCE [LARGE SCALE GENOMIC DNA]</scope>
    <source>
        <strain evidence="7 8">DSM 45764</strain>
    </source>
</reference>
<evidence type="ECO:0000256" key="4">
    <source>
        <dbReference type="ARBA" id="ARBA00022679"/>
    </source>
</evidence>
<dbReference type="OrthoDB" id="9763453at2"/>
<dbReference type="InterPro" id="IPR015421">
    <property type="entry name" value="PyrdxlP-dep_Trfase_major"/>
</dbReference>
<dbReference type="InterPro" id="IPR015424">
    <property type="entry name" value="PyrdxlP-dep_Trfase"/>
</dbReference>
<comment type="caution">
    <text evidence="7">The sequence shown here is derived from an EMBL/GenBank/DDBJ whole genome shotgun (WGS) entry which is preliminary data.</text>
</comment>
<dbReference type="GO" id="GO:0003872">
    <property type="term" value="F:6-phosphofructokinase activity"/>
    <property type="evidence" value="ECO:0007669"/>
    <property type="project" value="InterPro"/>
</dbReference>
<dbReference type="GO" id="GO:0030170">
    <property type="term" value="F:pyridoxal phosphate binding"/>
    <property type="evidence" value="ECO:0007669"/>
    <property type="project" value="InterPro"/>
</dbReference>
<dbReference type="Gene3D" id="3.90.1150.10">
    <property type="entry name" value="Aspartate Aminotransferase, domain 1"/>
    <property type="match status" value="1"/>
</dbReference>
<feature type="domain" description="Aminotransferase class I/classII large" evidence="6">
    <location>
        <begin position="33"/>
        <end position="389"/>
    </location>
</feature>
<dbReference type="GO" id="GO:0006002">
    <property type="term" value="P:fructose 6-phosphate metabolic process"/>
    <property type="evidence" value="ECO:0007669"/>
    <property type="project" value="InterPro"/>
</dbReference>
<protein>
    <submittedName>
        <fullName evidence="7">Succinyldiaminopimelate aminotransferase</fullName>
    </submittedName>
</protein>
<dbReference type="NCBIfam" id="NF005855">
    <property type="entry name" value="PRK07777.1"/>
    <property type="match status" value="1"/>
</dbReference>
<dbReference type="InterPro" id="IPR022953">
    <property type="entry name" value="ATP_PFK"/>
</dbReference>
<keyword evidence="5" id="KW-0663">Pyridoxal phosphate</keyword>
<dbReference type="AlphaFoldDB" id="A0A562IQE1"/>
<dbReference type="Proteomes" id="UP000321490">
    <property type="component" value="Unassembled WGS sequence"/>
</dbReference>
<dbReference type="FunFam" id="3.40.640.10:FF:000024">
    <property type="entry name" value="Kynurenine--oxoglutarate transaminase 3"/>
    <property type="match status" value="1"/>
</dbReference>
<comment type="similarity">
    <text evidence="2">Belongs to the class-I pyridoxal-phosphate-dependent aminotransferase family.</text>
</comment>
<dbReference type="CDD" id="cd00609">
    <property type="entry name" value="AAT_like"/>
    <property type="match status" value="1"/>
</dbReference>
<evidence type="ECO:0000259" key="6">
    <source>
        <dbReference type="Pfam" id="PF00155"/>
    </source>
</evidence>
<dbReference type="InterPro" id="IPR051326">
    <property type="entry name" value="Kynurenine-oxoglutarate_AT"/>
</dbReference>
<organism evidence="7 8">
    <name type="scientific">Modestobacter roseus</name>
    <dbReference type="NCBI Taxonomy" id="1181884"/>
    <lineage>
        <taxon>Bacteria</taxon>
        <taxon>Bacillati</taxon>
        <taxon>Actinomycetota</taxon>
        <taxon>Actinomycetes</taxon>
        <taxon>Geodermatophilales</taxon>
        <taxon>Geodermatophilaceae</taxon>
        <taxon>Modestobacter</taxon>
    </lineage>
</organism>
<accession>A0A562IQE1</accession>
<dbReference type="PRINTS" id="PR00476">
    <property type="entry name" value="PHFRCTKINASE"/>
</dbReference>
<dbReference type="InterPro" id="IPR004839">
    <property type="entry name" value="Aminotransferase_I/II_large"/>
</dbReference>
<dbReference type="InterPro" id="IPR015422">
    <property type="entry name" value="PyrdxlP-dep_Trfase_small"/>
</dbReference>
<keyword evidence="3 7" id="KW-0032">Aminotransferase</keyword>
<name>A0A562IQE1_9ACTN</name>
<dbReference type="EMBL" id="VLKF01000001">
    <property type="protein sequence ID" value="TWH73090.1"/>
    <property type="molecule type" value="Genomic_DNA"/>
</dbReference>
<comment type="cofactor">
    <cofactor evidence="1">
        <name>pyridoxal 5'-phosphate</name>
        <dbReference type="ChEBI" id="CHEBI:597326"/>
    </cofactor>
</comment>
<dbReference type="PANTHER" id="PTHR43807:SF20">
    <property type="entry name" value="FI04487P"/>
    <property type="match status" value="1"/>
</dbReference>
<evidence type="ECO:0000313" key="8">
    <source>
        <dbReference type="Proteomes" id="UP000321490"/>
    </source>
</evidence>
<evidence type="ECO:0000256" key="5">
    <source>
        <dbReference type="ARBA" id="ARBA00022898"/>
    </source>
</evidence>
<evidence type="ECO:0000256" key="3">
    <source>
        <dbReference type="ARBA" id="ARBA00022576"/>
    </source>
</evidence>
<dbReference type="GO" id="GO:0005737">
    <property type="term" value="C:cytoplasm"/>
    <property type="evidence" value="ECO:0007669"/>
    <property type="project" value="TreeGrafter"/>
</dbReference>
<gene>
    <name evidence="7" type="ORF">JD78_01613</name>
</gene>
<dbReference type="Pfam" id="PF00155">
    <property type="entry name" value="Aminotran_1_2"/>
    <property type="match status" value="1"/>
</dbReference>
<dbReference type="Gene3D" id="3.40.640.10">
    <property type="entry name" value="Type I PLP-dependent aspartate aminotransferase-like (Major domain)"/>
    <property type="match status" value="1"/>
</dbReference>
<keyword evidence="4 7" id="KW-0808">Transferase</keyword>
<dbReference type="SUPFAM" id="SSF53383">
    <property type="entry name" value="PLP-dependent transferases"/>
    <property type="match status" value="1"/>
</dbReference>
<dbReference type="PANTHER" id="PTHR43807">
    <property type="entry name" value="FI04487P"/>
    <property type="match status" value="1"/>
</dbReference>
<dbReference type="GO" id="GO:0016212">
    <property type="term" value="F:kynurenine-oxoglutarate transaminase activity"/>
    <property type="evidence" value="ECO:0007669"/>
    <property type="project" value="TreeGrafter"/>
</dbReference>